<evidence type="ECO:0000259" key="1">
    <source>
        <dbReference type="SMART" id="SM00382"/>
    </source>
</evidence>
<evidence type="ECO:0000313" key="2">
    <source>
        <dbReference type="EMBL" id="PPB72233.1"/>
    </source>
</evidence>
<dbReference type="RefSeq" id="WP_074898806.1">
    <property type="nucleotide sequence ID" value="NZ_CBCRTP010000006.1"/>
</dbReference>
<reference evidence="2 3" key="1">
    <citation type="submission" date="2017-06" db="EMBL/GenBank/DDBJ databases">
        <title>Updating the genomic taxonomy and epidemiology of Campylobacter hyointestinalis; discovery in New Zealand farmed ruminants.</title>
        <authorList>
            <person name="Wilkinson D.A."/>
            <person name="Fayaz A."/>
            <person name="Biggs P.J."/>
            <person name="Midwinter A.C."/>
        </authorList>
    </citation>
    <scope>NUCLEOTIDE SEQUENCE [LARGE SCALE GENOMIC DNA]</scope>
    <source>
        <strain evidence="2 3">S1614a</strain>
    </source>
</reference>
<dbReference type="Proteomes" id="UP000239685">
    <property type="component" value="Unassembled WGS sequence"/>
</dbReference>
<gene>
    <name evidence="2" type="ORF">CDQ78_04715</name>
</gene>
<dbReference type="Gene3D" id="3.40.50.300">
    <property type="entry name" value="P-loop containing nucleotide triphosphate hydrolases"/>
    <property type="match status" value="1"/>
</dbReference>
<accession>A0A855N830</accession>
<dbReference type="EMBL" id="NIQP01000003">
    <property type="protein sequence ID" value="PPB72233.1"/>
    <property type="molecule type" value="Genomic_DNA"/>
</dbReference>
<dbReference type="SMART" id="SM00382">
    <property type="entry name" value="AAA"/>
    <property type="match status" value="1"/>
</dbReference>
<organism evidence="2 3">
    <name type="scientific">Campylobacter hyointestinalis subsp. hyointestinalis</name>
    <dbReference type="NCBI Taxonomy" id="91352"/>
    <lineage>
        <taxon>Bacteria</taxon>
        <taxon>Pseudomonadati</taxon>
        <taxon>Campylobacterota</taxon>
        <taxon>Epsilonproteobacteria</taxon>
        <taxon>Campylobacterales</taxon>
        <taxon>Campylobacteraceae</taxon>
        <taxon>Campylobacter</taxon>
    </lineage>
</organism>
<evidence type="ECO:0000313" key="3">
    <source>
        <dbReference type="Proteomes" id="UP000239685"/>
    </source>
</evidence>
<dbReference type="AlphaFoldDB" id="A0A855N830"/>
<dbReference type="InterPro" id="IPR003593">
    <property type="entry name" value="AAA+_ATPase"/>
</dbReference>
<dbReference type="Pfam" id="PF13481">
    <property type="entry name" value="AAA_25"/>
    <property type="match status" value="1"/>
</dbReference>
<dbReference type="SUPFAM" id="SSF52540">
    <property type="entry name" value="P-loop containing nucleoside triphosphate hydrolases"/>
    <property type="match status" value="1"/>
</dbReference>
<name>A0A855N830_CAMHY</name>
<feature type="domain" description="AAA+ ATPase" evidence="1">
    <location>
        <begin position="46"/>
        <end position="228"/>
    </location>
</feature>
<proteinExistence type="predicted"/>
<dbReference type="InterPro" id="IPR027417">
    <property type="entry name" value="P-loop_NTPase"/>
</dbReference>
<sequence length="346" mass="39875">MRELKGANAPRRKFDDILSYLSENKLTKEKLEMVKSEWLVENFIYKGSLVMIYASAGSGKSWFALALAKYILEQELLRTGEEFAKNGIFNSKCEVYYLNADNSERTLKNRNIEVLTKYDNFSLTPIKGENKEEVINKLAKSNLTNKIIIFDSIRNFMGDINFNDDSAVTRFMDKLQQMRDNGGTIIFLHHQPKQTDGENNKLYKGATAFADSVDEAYFLNKVEFDDESKFLSFCLEPQKRRDETKTLSCRVDTDFLNLLIMDETKTLQLSLNEKEKITIDLVCEILDTSGVINQGTLAKKLDSLAKDRAVEVLGLNSLWRLLNKFENIYFKIDKAKAKNQKFFSRI</sequence>
<comment type="caution">
    <text evidence="2">The sequence shown here is derived from an EMBL/GenBank/DDBJ whole genome shotgun (WGS) entry which is preliminary data.</text>
</comment>
<protein>
    <recommendedName>
        <fullName evidence="1">AAA+ ATPase domain-containing protein</fullName>
    </recommendedName>
</protein>